<proteinExistence type="predicted"/>
<name>A0A2J8M110_PANTR</name>
<accession>A0A2J8M110</accession>
<comment type="caution">
    <text evidence="1">The sequence shown here is derived from an EMBL/GenBank/DDBJ whole genome shotgun (WGS) entry which is preliminary data.</text>
</comment>
<dbReference type="Gene3D" id="3.30.310.40">
    <property type="match status" value="1"/>
</dbReference>
<dbReference type="AlphaFoldDB" id="A0A2J8M110"/>
<dbReference type="EMBL" id="NBAG03000274">
    <property type="protein sequence ID" value="PNI53168.1"/>
    <property type="molecule type" value="Genomic_DNA"/>
</dbReference>
<gene>
    <name evidence="1" type="ORF">CK820_G0025215</name>
</gene>
<organism evidence="1 2">
    <name type="scientific">Pan troglodytes</name>
    <name type="common">Chimpanzee</name>
    <dbReference type="NCBI Taxonomy" id="9598"/>
    <lineage>
        <taxon>Eukaryota</taxon>
        <taxon>Metazoa</taxon>
        <taxon>Chordata</taxon>
        <taxon>Craniata</taxon>
        <taxon>Vertebrata</taxon>
        <taxon>Euteleostomi</taxon>
        <taxon>Mammalia</taxon>
        <taxon>Eutheria</taxon>
        <taxon>Euarchontoglires</taxon>
        <taxon>Primates</taxon>
        <taxon>Haplorrhini</taxon>
        <taxon>Catarrhini</taxon>
        <taxon>Hominidae</taxon>
        <taxon>Pan</taxon>
    </lineage>
</organism>
<sequence>MPARALLPRRMGHRTLASTPALWASIPCPRSELRLDLVLPSGQSFRWLTASA</sequence>
<evidence type="ECO:0000313" key="1">
    <source>
        <dbReference type="EMBL" id="PNI53168.1"/>
    </source>
</evidence>
<dbReference type="SUPFAM" id="SSF55945">
    <property type="entry name" value="TATA-box binding protein-like"/>
    <property type="match status" value="1"/>
</dbReference>
<protein>
    <submittedName>
        <fullName evidence="1">OGG1 isoform 10</fullName>
    </submittedName>
</protein>
<evidence type="ECO:0000313" key="2">
    <source>
        <dbReference type="Proteomes" id="UP000236370"/>
    </source>
</evidence>
<dbReference type="Proteomes" id="UP000236370">
    <property type="component" value="Unassembled WGS sequence"/>
</dbReference>
<dbReference type="SMR" id="A0A2J8M110"/>
<reference evidence="1 2" key="1">
    <citation type="submission" date="2017-12" db="EMBL/GenBank/DDBJ databases">
        <title>High-resolution comparative analysis of great ape genomes.</title>
        <authorList>
            <person name="Pollen A."/>
            <person name="Hastie A."/>
            <person name="Hormozdiari F."/>
            <person name="Dougherty M."/>
            <person name="Liu R."/>
            <person name="Chaisson M."/>
            <person name="Hoppe E."/>
            <person name="Hill C."/>
            <person name="Pang A."/>
            <person name="Hillier L."/>
            <person name="Baker C."/>
            <person name="Armstrong J."/>
            <person name="Shendure J."/>
            <person name="Paten B."/>
            <person name="Wilson R."/>
            <person name="Chao H."/>
            <person name="Schneider V."/>
            <person name="Ventura M."/>
            <person name="Kronenberg Z."/>
            <person name="Murali S."/>
            <person name="Gordon D."/>
            <person name="Cantsilieris S."/>
            <person name="Munson K."/>
            <person name="Nelson B."/>
            <person name="Raja A."/>
            <person name="Underwood J."/>
            <person name="Diekhans M."/>
            <person name="Fiddes I."/>
            <person name="Haussler D."/>
            <person name="Eichler E."/>
        </authorList>
    </citation>
    <scope>NUCLEOTIDE SEQUENCE [LARGE SCALE GENOMIC DNA]</scope>
    <source>
        <strain evidence="1">Yerkes chimp pedigree #C0471</strain>
    </source>
</reference>